<proteinExistence type="predicted"/>
<dbReference type="AlphaFoldDB" id="A0A2G5EI89"/>
<organism evidence="2 3">
    <name type="scientific">Aquilegia coerulea</name>
    <name type="common">Rocky mountain columbine</name>
    <dbReference type="NCBI Taxonomy" id="218851"/>
    <lineage>
        <taxon>Eukaryota</taxon>
        <taxon>Viridiplantae</taxon>
        <taxon>Streptophyta</taxon>
        <taxon>Embryophyta</taxon>
        <taxon>Tracheophyta</taxon>
        <taxon>Spermatophyta</taxon>
        <taxon>Magnoliopsida</taxon>
        <taxon>Ranunculales</taxon>
        <taxon>Ranunculaceae</taxon>
        <taxon>Thalictroideae</taxon>
        <taxon>Aquilegia</taxon>
    </lineage>
</organism>
<dbReference type="InterPro" id="IPR050796">
    <property type="entry name" value="SCF_F-box_component"/>
</dbReference>
<dbReference type="InterPro" id="IPR017451">
    <property type="entry name" value="F-box-assoc_interact_dom"/>
</dbReference>
<dbReference type="InterPro" id="IPR001810">
    <property type="entry name" value="F-box_dom"/>
</dbReference>
<dbReference type="InParanoid" id="A0A2G5EI89"/>
<feature type="domain" description="F-box" evidence="1">
    <location>
        <begin position="19"/>
        <end position="59"/>
    </location>
</feature>
<dbReference type="SUPFAM" id="SSF81383">
    <property type="entry name" value="F-box domain"/>
    <property type="match status" value="1"/>
</dbReference>
<dbReference type="SMART" id="SM00256">
    <property type="entry name" value="FBOX"/>
    <property type="match status" value="1"/>
</dbReference>
<sequence length="286" mass="32950">METGEETEREEEILPKVILPSEIILFDILSRVDVKSLIRFRSVSKSWNTSVTDPFFIDMHMNRSLERNSFKVKLMIIDEKDRLYSLDFEKGLDHAVAIEHPVSAIHTTRVCGSCNGLLCMLFNHNIYIWNPTTRKCRKVPCLPSYDDHIIGYGFGYNRDIDDYVVVRVSSRKFVDVMSSIVDVYSLQRDSWRTVPDNTCYKLWDTKSAVFVEGSLHWVGLVSWQMVIIAFDIGSEKFRENGSVLLKGSNMDVILYDPKTKTRSFNHIRGPYGVAEAKAYVESIVRV</sequence>
<evidence type="ECO:0000313" key="2">
    <source>
        <dbReference type="EMBL" id="PIA55440.1"/>
    </source>
</evidence>
<dbReference type="Proteomes" id="UP000230069">
    <property type="component" value="Unassembled WGS sequence"/>
</dbReference>
<accession>A0A2G5EI89</accession>
<dbReference type="InterPro" id="IPR011043">
    <property type="entry name" value="Gal_Oxase/kelch_b-propeller"/>
</dbReference>
<dbReference type="InterPro" id="IPR036047">
    <property type="entry name" value="F-box-like_dom_sf"/>
</dbReference>
<name>A0A2G5EI89_AQUCA</name>
<dbReference type="Pfam" id="PF00646">
    <property type="entry name" value="F-box"/>
    <property type="match status" value="1"/>
</dbReference>
<dbReference type="OrthoDB" id="591557at2759"/>
<reference evidence="2 3" key="1">
    <citation type="submission" date="2017-09" db="EMBL/GenBank/DDBJ databases">
        <title>WGS assembly of Aquilegia coerulea Goldsmith.</title>
        <authorList>
            <person name="Hodges S."/>
            <person name="Kramer E."/>
            <person name="Nordborg M."/>
            <person name="Tomkins J."/>
            <person name="Borevitz J."/>
            <person name="Derieg N."/>
            <person name="Yan J."/>
            <person name="Mihaltcheva S."/>
            <person name="Hayes R.D."/>
            <person name="Rokhsar D."/>
        </authorList>
    </citation>
    <scope>NUCLEOTIDE SEQUENCE [LARGE SCALE GENOMIC DNA]</scope>
    <source>
        <strain evidence="3">cv. Goldsmith</strain>
    </source>
</reference>
<keyword evidence="3" id="KW-1185">Reference proteome</keyword>
<dbReference type="Gene3D" id="1.20.1280.50">
    <property type="match status" value="1"/>
</dbReference>
<dbReference type="SUPFAM" id="SSF50965">
    <property type="entry name" value="Galactose oxidase, central domain"/>
    <property type="match status" value="1"/>
</dbReference>
<dbReference type="PANTHER" id="PTHR31672">
    <property type="entry name" value="BNACNNG10540D PROTEIN"/>
    <property type="match status" value="1"/>
</dbReference>
<dbReference type="STRING" id="218851.A0A2G5EI89"/>
<protein>
    <recommendedName>
        <fullName evidence="1">F-box domain-containing protein</fullName>
    </recommendedName>
</protein>
<dbReference type="Pfam" id="PF07734">
    <property type="entry name" value="FBA_1"/>
    <property type="match status" value="1"/>
</dbReference>
<evidence type="ECO:0000313" key="3">
    <source>
        <dbReference type="Proteomes" id="UP000230069"/>
    </source>
</evidence>
<dbReference type="PANTHER" id="PTHR31672:SF13">
    <property type="entry name" value="F-BOX PROTEIN CPR30-LIKE"/>
    <property type="match status" value="1"/>
</dbReference>
<dbReference type="InterPro" id="IPR006527">
    <property type="entry name" value="F-box-assoc_dom_typ1"/>
</dbReference>
<evidence type="ECO:0000259" key="1">
    <source>
        <dbReference type="SMART" id="SM00256"/>
    </source>
</evidence>
<dbReference type="CDD" id="cd22157">
    <property type="entry name" value="F-box_AtFBW1-like"/>
    <property type="match status" value="1"/>
</dbReference>
<dbReference type="NCBIfam" id="TIGR01640">
    <property type="entry name" value="F_box_assoc_1"/>
    <property type="match status" value="1"/>
</dbReference>
<dbReference type="EMBL" id="KZ305024">
    <property type="protein sequence ID" value="PIA55440.1"/>
    <property type="molecule type" value="Genomic_DNA"/>
</dbReference>
<gene>
    <name evidence="2" type="ORF">AQUCO_00700024v1</name>
</gene>